<dbReference type="GO" id="GO:0003700">
    <property type="term" value="F:DNA-binding transcription factor activity"/>
    <property type="evidence" value="ECO:0007669"/>
    <property type="project" value="InterPro"/>
</dbReference>
<dbReference type="Gene3D" id="3.40.190.290">
    <property type="match status" value="1"/>
</dbReference>
<sequence length="307" mass="33682">MDRIVSMEVFVSTVDLGSLTAASEALGMSRSMATRHITALEKSLGVCLLYRSTRSLGITNAGRDLLPFCQNILEQNAQLYSLAQEQNSQPKGRISLVTSISFGQGYLAQAIEQFMLKYPDIEIDLTLSNQSLDLIKHGVDMAIELSNDLPESLIGKKLADCPSVVCASPQYLAEHGAPLSPEDLLDHNCLIHKRIGNDWLFVSKADSKSAQPINVTVTSNYSVNDSSILLNAAINGKGIACLPLPFIDNEAQAGSLTILLTDCQVNPVGIWALYPSRQYQPKLHRYLLDFLQQDLSLKHEQVDSIYS</sequence>
<proteinExistence type="inferred from homology"/>
<evidence type="ECO:0000313" key="6">
    <source>
        <dbReference type="EMBL" id="OEF87273.1"/>
    </source>
</evidence>
<dbReference type="Gene3D" id="1.10.10.10">
    <property type="entry name" value="Winged helix-like DNA-binding domain superfamily/Winged helix DNA-binding domain"/>
    <property type="match status" value="1"/>
</dbReference>
<gene>
    <name evidence="6" type="ORF">A142_09290</name>
</gene>
<organism evidence="6 7">
    <name type="scientific">Vibrio splendidus 12E03</name>
    <dbReference type="NCBI Taxonomy" id="1191305"/>
    <lineage>
        <taxon>Bacteria</taxon>
        <taxon>Pseudomonadati</taxon>
        <taxon>Pseudomonadota</taxon>
        <taxon>Gammaproteobacteria</taxon>
        <taxon>Vibrionales</taxon>
        <taxon>Vibrionaceae</taxon>
        <taxon>Vibrio</taxon>
    </lineage>
</organism>
<evidence type="ECO:0000256" key="4">
    <source>
        <dbReference type="ARBA" id="ARBA00023163"/>
    </source>
</evidence>
<dbReference type="SUPFAM" id="SSF46785">
    <property type="entry name" value="Winged helix' DNA-binding domain"/>
    <property type="match status" value="1"/>
</dbReference>
<dbReference type="GO" id="GO:0006351">
    <property type="term" value="P:DNA-templated transcription"/>
    <property type="evidence" value="ECO:0007669"/>
    <property type="project" value="TreeGrafter"/>
</dbReference>
<dbReference type="Pfam" id="PF00126">
    <property type="entry name" value="HTH_1"/>
    <property type="match status" value="1"/>
</dbReference>
<comment type="similarity">
    <text evidence="1">Belongs to the LysR transcriptional regulatory family.</text>
</comment>
<dbReference type="GO" id="GO:0043565">
    <property type="term" value="F:sequence-specific DNA binding"/>
    <property type="evidence" value="ECO:0007669"/>
    <property type="project" value="TreeGrafter"/>
</dbReference>
<keyword evidence="2" id="KW-0805">Transcription regulation</keyword>
<dbReference type="PANTHER" id="PTHR30537">
    <property type="entry name" value="HTH-TYPE TRANSCRIPTIONAL REGULATOR"/>
    <property type="match status" value="1"/>
</dbReference>
<dbReference type="InterPro" id="IPR005119">
    <property type="entry name" value="LysR_subst-bd"/>
</dbReference>
<dbReference type="InterPro" id="IPR058163">
    <property type="entry name" value="LysR-type_TF_proteobact-type"/>
</dbReference>
<comment type="caution">
    <text evidence="6">The sequence shown here is derived from an EMBL/GenBank/DDBJ whole genome shotgun (WGS) entry which is preliminary data.</text>
</comment>
<dbReference type="PROSITE" id="PS50931">
    <property type="entry name" value="HTH_LYSR"/>
    <property type="match status" value="1"/>
</dbReference>
<dbReference type="RefSeq" id="WP_019821704.1">
    <property type="nucleotide sequence ID" value="NZ_AJZD02000298.1"/>
</dbReference>
<dbReference type="InterPro" id="IPR000847">
    <property type="entry name" value="LysR_HTH_N"/>
</dbReference>
<dbReference type="SUPFAM" id="SSF53850">
    <property type="entry name" value="Periplasmic binding protein-like II"/>
    <property type="match status" value="1"/>
</dbReference>
<dbReference type="Pfam" id="PF03466">
    <property type="entry name" value="LysR_substrate"/>
    <property type="match status" value="1"/>
</dbReference>
<dbReference type="Proteomes" id="UP000094802">
    <property type="component" value="Unassembled WGS sequence"/>
</dbReference>
<keyword evidence="3" id="KW-0238">DNA-binding</keyword>
<reference evidence="6 7" key="1">
    <citation type="journal article" date="2012" name="Science">
        <title>Ecological populations of bacteria act as socially cohesive units of antibiotic production and resistance.</title>
        <authorList>
            <person name="Cordero O.X."/>
            <person name="Wildschutte H."/>
            <person name="Kirkup B."/>
            <person name="Proehl S."/>
            <person name="Ngo L."/>
            <person name="Hussain F."/>
            <person name="Le Roux F."/>
            <person name="Mincer T."/>
            <person name="Polz M.F."/>
        </authorList>
    </citation>
    <scope>NUCLEOTIDE SEQUENCE [LARGE SCALE GENOMIC DNA]</scope>
    <source>
        <strain evidence="6 7">12E03</strain>
    </source>
</reference>
<accession>A0A1E5FDZ5</accession>
<name>A0A1E5FDZ5_VIBSP</name>
<evidence type="ECO:0000259" key="5">
    <source>
        <dbReference type="PROSITE" id="PS50931"/>
    </source>
</evidence>
<evidence type="ECO:0000256" key="2">
    <source>
        <dbReference type="ARBA" id="ARBA00023015"/>
    </source>
</evidence>
<keyword evidence="4" id="KW-0804">Transcription</keyword>
<evidence type="ECO:0000256" key="1">
    <source>
        <dbReference type="ARBA" id="ARBA00009437"/>
    </source>
</evidence>
<dbReference type="OrthoDB" id="9786526at2"/>
<evidence type="ECO:0000256" key="3">
    <source>
        <dbReference type="ARBA" id="ARBA00023125"/>
    </source>
</evidence>
<dbReference type="AlphaFoldDB" id="A0A1E5FDZ5"/>
<dbReference type="CDD" id="cd08422">
    <property type="entry name" value="PBP2_CrgA_like"/>
    <property type="match status" value="1"/>
</dbReference>
<feature type="domain" description="HTH lysR-type" evidence="5">
    <location>
        <begin position="1"/>
        <end position="59"/>
    </location>
</feature>
<evidence type="ECO:0000313" key="7">
    <source>
        <dbReference type="Proteomes" id="UP000094802"/>
    </source>
</evidence>
<dbReference type="InterPro" id="IPR036390">
    <property type="entry name" value="WH_DNA-bd_sf"/>
</dbReference>
<protein>
    <submittedName>
        <fullName evidence="6">LysR family transcriptional regulator</fullName>
    </submittedName>
</protein>
<dbReference type="PANTHER" id="PTHR30537:SF35">
    <property type="entry name" value="TRANSCRIPTIONAL REGULATORY PROTEIN"/>
    <property type="match status" value="1"/>
</dbReference>
<dbReference type="EMBL" id="AJZD02000298">
    <property type="protein sequence ID" value="OEF87273.1"/>
    <property type="molecule type" value="Genomic_DNA"/>
</dbReference>
<dbReference type="InterPro" id="IPR036388">
    <property type="entry name" value="WH-like_DNA-bd_sf"/>
</dbReference>